<keyword evidence="4 6" id="KW-1133">Transmembrane helix</keyword>
<dbReference type="RefSeq" id="WP_043920567.1">
    <property type="nucleotide sequence ID" value="NZ_FZPF01000012.1"/>
</dbReference>
<evidence type="ECO:0000313" key="7">
    <source>
        <dbReference type="EMBL" id="KIT14540.1"/>
    </source>
</evidence>
<dbReference type="PATRIC" id="fig|935700.4.peg.3947"/>
<evidence type="ECO:0000256" key="6">
    <source>
        <dbReference type="RuleBase" id="RU363076"/>
    </source>
</evidence>
<accession>A0A0D1EF49</accession>
<evidence type="ECO:0000256" key="4">
    <source>
        <dbReference type="ARBA" id="ARBA00022989"/>
    </source>
</evidence>
<comment type="subcellular location">
    <subcellularLocation>
        <location evidence="6">Cell membrane</location>
        <topology evidence="6">Multi-pass membrane protein</topology>
    </subcellularLocation>
    <subcellularLocation>
        <location evidence="1">Membrane</location>
    </subcellularLocation>
</comment>
<dbReference type="AlphaFoldDB" id="A0A0D1EF49"/>
<keyword evidence="8" id="KW-1185">Reference proteome</keyword>
<name>A0A0D1EF49_9RHOB</name>
<dbReference type="Proteomes" id="UP000032232">
    <property type="component" value="Unassembled WGS sequence"/>
</dbReference>
<comment type="similarity">
    <text evidence="2 6">Belongs to the SURF1 family.</text>
</comment>
<comment type="caution">
    <text evidence="6">Lacks conserved residue(s) required for the propagation of feature annotation.</text>
</comment>
<evidence type="ECO:0000256" key="5">
    <source>
        <dbReference type="ARBA" id="ARBA00023136"/>
    </source>
</evidence>
<dbReference type="InterPro" id="IPR045214">
    <property type="entry name" value="Surf1/Surf4"/>
</dbReference>
<gene>
    <name evidence="7" type="ORF">jaqu_38300</name>
</gene>
<evidence type="ECO:0000256" key="3">
    <source>
        <dbReference type="ARBA" id="ARBA00022692"/>
    </source>
</evidence>
<evidence type="ECO:0000313" key="8">
    <source>
        <dbReference type="Proteomes" id="UP000032232"/>
    </source>
</evidence>
<keyword evidence="3 6" id="KW-0812">Transmembrane</keyword>
<dbReference type="InterPro" id="IPR002994">
    <property type="entry name" value="Surf1/Shy1"/>
</dbReference>
<dbReference type="Pfam" id="PF02104">
    <property type="entry name" value="SURF1"/>
    <property type="match status" value="1"/>
</dbReference>
<reference evidence="7 8" key="1">
    <citation type="submission" date="2015-02" db="EMBL/GenBank/DDBJ databases">
        <title>Genome Sequence of Jannaschia aquimarina DSM28248, a member of the Roseobacter clade.</title>
        <authorList>
            <person name="Voget S."/>
            <person name="Daniel R."/>
        </authorList>
    </citation>
    <scope>NUCLEOTIDE SEQUENCE [LARGE SCALE GENOMIC DNA]</scope>
    <source>
        <strain evidence="7 8">GSW-M26</strain>
    </source>
</reference>
<dbReference type="PANTHER" id="PTHR23427:SF2">
    <property type="entry name" value="SURFEIT LOCUS PROTEIN 1"/>
    <property type="match status" value="1"/>
</dbReference>
<dbReference type="GO" id="GO:0005886">
    <property type="term" value="C:plasma membrane"/>
    <property type="evidence" value="ECO:0007669"/>
    <property type="project" value="UniProtKB-SubCell"/>
</dbReference>
<comment type="caution">
    <text evidence="7">The sequence shown here is derived from an EMBL/GenBank/DDBJ whole genome shotgun (WGS) entry which is preliminary data.</text>
</comment>
<evidence type="ECO:0000256" key="2">
    <source>
        <dbReference type="ARBA" id="ARBA00007165"/>
    </source>
</evidence>
<dbReference type="CDD" id="cd06662">
    <property type="entry name" value="SURF1"/>
    <property type="match status" value="1"/>
</dbReference>
<keyword evidence="5 6" id="KW-0472">Membrane</keyword>
<dbReference type="OrthoDB" id="6079986at2"/>
<proteinExistence type="inferred from homology"/>
<dbReference type="PROSITE" id="PS50895">
    <property type="entry name" value="SURF1"/>
    <property type="match status" value="1"/>
</dbReference>
<organism evidence="7 8">
    <name type="scientific">Jannaschia aquimarina</name>
    <dbReference type="NCBI Taxonomy" id="935700"/>
    <lineage>
        <taxon>Bacteria</taxon>
        <taxon>Pseudomonadati</taxon>
        <taxon>Pseudomonadota</taxon>
        <taxon>Alphaproteobacteria</taxon>
        <taxon>Rhodobacterales</taxon>
        <taxon>Roseobacteraceae</taxon>
        <taxon>Jannaschia</taxon>
    </lineage>
</organism>
<dbReference type="EMBL" id="JYFE01000074">
    <property type="protein sequence ID" value="KIT14540.1"/>
    <property type="molecule type" value="Genomic_DNA"/>
</dbReference>
<sequence>MRRMIVPLLFGVLGTAVLASFGVWQVQRLDWKEGLIAEIEARIAADPVPLPEAPDPQEDAYLAVTLTGSVEGYPVRVFGTWRGGGAGERIVAPVLTEGRRVMVDFGFVGAGAVVTLPDGPLEITGNLDWPDETNSSTPAPDGDQWFARDVGLLSEVLLADPILVVAREVSPAVQPTPLPVGTAGIPNNHLGYAIQWFGLALVWAGMTAFYLWRMTRRTG</sequence>
<protein>
    <recommendedName>
        <fullName evidence="6">SURF1-like protein</fullName>
    </recommendedName>
</protein>
<feature type="transmembrane region" description="Helical" evidence="6">
    <location>
        <begin position="193"/>
        <end position="212"/>
    </location>
</feature>
<evidence type="ECO:0000256" key="1">
    <source>
        <dbReference type="ARBA" id="ARBA00004370"/>
    </source>
</evidence>
<dbReference type="STRING" id="935700.jaqu_38300"/>
<keyword evidence="6" id="KW-1003">Cell membrane</keyword>
<dbReference type="PANTHER" id="PTHR23427">
    <property type="entry name" value="SURFEIT LOCUS PROTEIN"/>
    <property type="match status" value="1"/>
</dbReference>